<protein>
    <recommendedName>
        <fullName evidence="10">SANT domain-containing protein</fullName>
    </recommendedName>
</protein>
<evidence type="ECO:0000313" key="9">
    <source>
        <dbReference type="Proteomes" id="UP001642360"/>
    </source>
</evidence>
<evidence type="ECO:0008006" key="10">
    <source>
        <dbReference type="Google" id="ProtNLM"/>
    </source>
</evidence>
<comment type="caution">
    <text evidence="8">The sequence shown here is derived from an EMBL/GenBank/DDBJ whole genome shotgun (WGS) entry which is preliminary data.</text>
</comment>
<dbReference type="PANTHER" id="PTHR13859:SF11">
    <property type="entry name" value="GRUNGE, ISOFORM J"/>
    <property type="match status" value="1"/>
</dbReference>
<feature type="compositionally biased region" description="Polar residues" evidence="5">
    <location>
        <begin position="764"/>
        <end position="778"/>
    </location>
</feature>
<dbReference type="Proteomes" id="UP001642360">
    <property type="component" value="Unassembled WGS sequence"/>
</dbReference>
<proteinExistence type="predicted"/>
<feature type="domain" description="DUF7952" evidence="7">
    <location>
        <begin position="194"/>
        <end position="323"/>
    </location>
</feature>
<keyword evidence="4" id="KW-0539">Nucleus</keyword>
<dbReference type="Pfam" id="PF25826">
    <property type="entry name" value="DUF7952"/>
    <property type="match status" value="1"/>
</dbReference>
<feature type="compositionally biased region" description="Polar residues" evidence="5">
    <location>
        <begin position="851"/>
        <end position="876"/>
    </location>
</feature>
<keyword evidence="3" id="KW-0804">Transcription</keyword>
<feature type="region of interest" description="Disordered" evidence="5">
    <location>
        <begin position="752"/>
        <end position="778"/>
    </location>
</feature>
<sequence length="884" mass="98361">MDKNIEGIVNESAESFLSLCSSDMGGIFGDPEVLPRVGDQFQAEIPPPMMEYDHFQLMRESEDTEVTINVSNCLNMGLPIPIMWIHDDAGIVGDNVLPGFGDQNVAIGRNGPVEAENSEESQIASNDEDVELKSGLWGTTFEYEETVGGLLSFQPMVAGERMDVDLALSQGKKTELYHGNNGYHPVPGALGQAWRDIEYDSFLLGLYIFGKNLLLVKRFVEKEIGDVLSYYYGKFYRSSKYHRWSECWKMRSKRCIHGQKIFMGWRHQELLSRLFSHVSEECKDRLMEVSRIFGEGKLTLDEYVFTLKDMVGVRMLAEAIAIGKGKQDLTGTTMELVKTNHSRRVHPEIPTGKACSSLTSGEIIKFLTGDFRLSKARCGDLFWEAVWPRLLARGWHSEQPKDHGCAGSKHSLVFLIPGVKKFSRRRLVKGNHYFDSVSDVLNKVASEPGLLELEIEAANGSAQREEYMVDPQTKQDPEILSDHHHRYLRPRNSNCNQDSMQFTIVDTSLHCREKQAKVRELRSLPADPLIGSIPSGLSSETEEDTSVESRDEAVENMSLHPVKDVAENGASADSPECVTGTNTHLPCVSDPMIIAVENHEDQSTSVSNDRKSRLIVKFHFRRKVKSHQSNGLGPIMKQHHLTACSHEQSSHGVENISRDTKLNGEESCGWSNTLDTCENMALQLGSSQDLLPTSSLVGCPVDSSKGIQFGNYQGSKTYPKKPQAQTLIDLNLPHVAPDSGNDEQSVVDMVHNDDNSSAKKPSYVSETSQQYESSNPANVGASIEQQSAMNGRRQSTRNRPLTTRALEALELGFFDTKKKKKRKHLEATSESNSMSRSSRQVRGKTAIRANLNDSVGTDTASHMMNKGVNGSYTGDTNMLGESLK</sequence>
<evidence type="ECO:0000259" key="7">
    <source>
        <dbReference type="Pfam" id="PF25826"/>
    </source>
</evidence>
<evidence type="ECO:0000256" key="1">
    <source>
        <dbReference type="ARBA" id="ARBA00004123"/>
    </source>
</evidence>
<feature type="region of interest" description="Disordered" evidence="5">
    <location>
        <begin position="818"/>
        <end position="884"/>
    </location>
</feature>
<evidence type="ECO:0000313" key="8">
    <source>
        <dbReference type="EMBL" id="CAK9178033.1"/>
    </source>
</evidence>
<dbReference type="InterPro" id="IPR056067">
    <property type="entry name" value="DUF7650"/>
</dbReference>
<dbReference type="AlphaFoldDB" id="A0ABC8UAI4"/>
<comment type="subcellular location">
    <subcellularLocation>
        <location evidence="1">Nucleus</location>
    </subcellularLocation>
</comment>
<dbReference type="GO" id="GO:0005634">
    <property type="term" value="C:nucleus"/>
    <property type="evidence" value="ECO:0007669"/>
    <property type="project" value="UniProtKB-SubCell"/>
</dbReference>
<evidence type="ECO:0000256" key="2">
    <source>
        <dbReference type="ARBA" id="ARBA00023015"/>
    </source>
</evidence>
<evidence type="ECO:0000256" key="3">
    <source>
        <dbReference type="ARBA" id="ARBA00023163"/>
    </source>
</evidence>
<dbReference type="InterPro" id="IPR057712">
    <property type="entry name" value="DUF7952"/>
</dbReference>
<feature type="domain" description="DUF7650" evidence="6">
    <location>
        <begin position="361"/>
        <end position="448"/>
    </location>
</feature>
<dbReference type="PANTHER" id="PTHR13859">
    <property type="entry name" value="ATROPHIN-RELATED"/>
    <property type="match status" value="1"/>
</dbReference>
<keyword evidence="2" id="KW-0805">Transcription regulation</keyword>
<dbReference type="EMBL" id="CAUOFW020007213">
    <property type="protein sequence ID" value="CAK9178033.1"/>
    <property type="molecule type" value="Genomic_DNA"/>
</dbReference>
<name>A0ABC8UAI4_9AQUA</name>
<feature type="compositionally biased region" description="Low complexity" evidence="5">
    <location>
        <begin position="829"/>
        <end position="838"/>
    </location>
</feature>
<organism evidence="8 9">
    <name type="scientific">Ilex paraguariensis</name>
    <name type="common">yerba mate</name>
    <dbReference type="NCBI Taxonomy" id="185542"/>
    <lineage>
        <taxon>Eukaryota</taxon>
        <taxon>Viridiplantae</taxon>
        <taxon>Streptophyta</taxon>
        <taxon>Embryophyta</taxon>
        <taxon>Tracheophyta</taxon>
        <taxon>Spermatophyta</taxon>
        <taxon>Magnoliopsida</taxon>
        <taxon>eudicotyledons</taxon>
        <taxon>Gunneridae</taxon>
        <taxon>Pentapetalae</taxon>
        <taxon>asterids</taxon>
        <taxon>campanulids</taxon>
        <taxon>Aquifoliales</taxon>
        <taxon>Aquifoliaceae</taxon>
        <taxon>Ilex</taxon>
    </lineage>
</organism>
<keyword evidence="9" id="KW-1185">Reference proteome</keyword>
<evidence type="ECO:0000256" key="4">
    <source>
        <dbReference type="ARBA" id="ARBA00023242"/>
    </source>
</evidence>
<feature type="region of interest" description="Disordered" evidence="5">
    <location>
        <begin position="529"/>
        <end position="548"/>
    </location>
</feature>
<evidence type="ECO:0000259" key="6">
    <source>
        <dbReference type="Pfam" id="PF24662"/>
    </source>
</evidence>
<reference evidence="8 9" key="1">
    <citation type="submission" date="2024-02" db="EMBL/GenBank/DDBJ databases">
        <authorList>
            <person name="Vignale AGUSTIN F."/>
            <person name="Sosa J E."/>
            <person name="Modenutti C."/>
        </authorList>
    </citation>
    <scope>NUCLEOTIDE SEQUENCE [LARGE SCALE GENOMIC DNA]</scope>
</reference>
<accession>A0ABC8UAI4</accession>
<evidence type="ECO:0000256" key="5">
    <source>
        <dbReference type="SAM" id="MobiDB-lite"/>
    </source>
</evidence>
<dbReference type="Pfam" id="PF24662">
    <property type="entry name" value="DUF7650"/>
    <property type="match status" value="1"/>
</dbReference>
<gene>
    <name evidence="8" type="ORF">ILEXP_LOCUS47950</name>
</gene>